<dbReference type="Proteomes" id="UP000198305">
    <property type="component" value="Unassembled WGS sequence"/>
</dbReference>
<dbReference type="EMBL" id="FZOA01000002">
    <property type="protein sequence ID" value="SNR69205.1"/>
    <property type="molecule type" value="Genomic_DNA"/>
</dbReference>
<gene>
    <name evidence="1" type="ORF">SAMN05192560_0520</name>
</gene>
<name>A0A238YDB6_9PROT</name>
<dbReference type="AlphaFoldDB" id="A0A238YDB6"/>
<reference evidence="2" key="1">
    <citation type="submission" date="2017-06" db="EMBL/GenBank/DDBJ databases">
        <authorList>
            <person name="Varghese N."/>
            <person name="Submissions S."/>
        </authorList>
    </citation>
    <scope>NUCLEOTIDE SEQUENCE [LARGE SCALE GENOMIC DNA]</scope>
    <source>
        <strain evidence="2">Ca-68</strain>
    </source>
</reference>
<organism evidence="1 2">
    <name type="scientific">Methylobacillus rhizosphaerae</name>
    <dbReference type="NCBI Taxonomy" id="551994"/>
    <lineage>
        <taxon>Bacteria</taxon>
        <taxon>Pseudomonadati</taxon>
        <taxon>Pseudomonadota</taxon>
        <taxon>Betaproteobacteria</taxon>
        <taxon>Nitrosomonadales</taxon>
        <taxon>Methylophilaceae</taxon>
        <taxon>Methylobacillus</taxon>
    </lineage>
</organism>
<evidence type="ECO:0000313" key="1">
    <source>
        <dbReference type="EMBL" id="SNR69205.1"/>
    </source>
</evidence>
<evidence type="ECO:0000313" key="2">
    <source>
        <dbReference type="Proteomes" id="UP000198305"/>
    </source>
</evidence>
<accession>A0A238YDB6</accession>
<dbReference type="RefSeq" id="WP_281252002.1">
    <property type="nucleotide sequence ID" value="NZ_FZOA01000002.1"/>
</dbReference>
<protein>
    <submittedName>
        <fullName evidence="1">Uncharacterized protein</fullName>
    </submittedName>
</protein>
<sequence>MSFSQIHLDNFKIAALRYTMFKDRIDAYHSLISFAGTANTEP</sequence>
<proteinExistence type="predicted"/>
<keyword evidence="2" id="KW-1185">Reference proteome</keyword>